<evidence type="ECO:0000256" key="2">
    <source>
        <dbReference type="SAM" id="SignalP"/>
    </source>
</evidence>
<evidence type="ECO:0008006" key="5">
    <source>
        <dbReference type="Google" id="ProtNLM"/>
    </source>
</evidence>
<keyword evidence="4" id="KW-1185">Reference proteome</keyword>
<evidence type="ECO:0000313" key="4">
    <source>
        <dbReference type="Proteomes" id="UP000623010"/>
    </source>
</evidence>
<sequence>MRLGVRRAAATTTAVALIVLSLGSGVAVADDVPADTGVVINTDPPQETDPADTGLVDVPADRFDAEPDIPGGDDTGPGNHPGGDLCDRTAVSTPAHKTTHAPYGVYRLRNQGTSYLLYSNFRTSAKSTVTGCTPHHVGWYIWETSN</sequence>
<accession>A0A918RER6</accession>
<dbReference type="Proteomes" id="UP000623010">
    <property type="component" value="Unassembled WGS sequence"/>
</dbReference>
<feature type="region of interest" description="Disordered" evidence="1">
    <location>
        <begin position="41"/>
        <end position="81"/>
    </location>
</feature>
<feature type="chain" id="PRO_5037932390" description="Secreted protein" evidence="2">
    <location>
        <begin position="30"/>
        <end position="146"/>
    </location>
</feature>
<name>A0A918RER6_9ACTN</name>
<comment type="caution">
    <text evidence="3">The sequence shown here is derived from an EMBL/GenBank/DDBJ whole genome shotgun (WGS) entry which is preliminary data.</text>
</comment>
<evidence type="ECO:0000313" key="3">
    <source>
        <dbReference type="EMBL" id="GGZ95203.1"/>
    </source>
</evidence>
<protein>
    <recommendedName>
        <fullName evidence="5">Secreted protein</fullName>
    </recommendedName>
</protein>
<gene>
    <name evidence="3" type="ORF">GCM10010389_37700</name>
</gene>
<evidence type="ECO:0000256" key="1">
    <source>
        <dbReference type="SAM" id="MobiDB-lite"/>
    </source>
</evidence>
<feature type="signal peptide" evidence="2">
    <location>
        <begin position="1"/>
        <end position="29"/>
    </location>
</feature>
<dbReference type="AlphaFoldDB" id="A0A918RER6"/>
<dbReference type="EMBL" id="BMWH01000015">
    <property type="protein sequence ID" value="GGZ95203.1"/>
    <property type="molecule type" value="Genomic_DNA"/>
</dbReference>
<proteinExistence type="predicted"/>
<organism evidence="3 4">
    <name type="scientific">Streptomyces echinoruber</name>
    <dbReference type="NCBI Taxonomy" id="68898"/>
    <lineage>
        <taxon>Bacteria</taxon>
        <taxon>Bacillati</taxon>
        <taxon>Actinomycetota</taxon>
        <taxon>Actinomycetes</taxon>
        <taxon>Kitasatosporales</taxon>
        <taxon>Streptomycetaceae</taxon>
        <taxon>Streptomyces</taxon>
    </lineage>
</organism>
<reference evidence="3" key="2">
    <citation type="submission" date="2020-09" db="EMBL/GenBank/DDBJ databases">
        <authorList>
            <person name="Sun Q."/>
            <person name="Ohkuma M."/>
        </authorList>
    </citation>
    <scope>NUCLEOTIDE SEQUENCE</scope>
    <source>
        <strain evidence="3">JCM 5016</strain>
    </source>
</reference>
<reference evidence="3" key="1">
    <citation type="journal article" date="2014" name="Int. J. Syst. Evol. Microbiol.">
        <title>Complete genome sequence of Corynebacterium casei LMG S-19264T (=DSM 44701T), isolated from a smear-ripened cheese.</title>
        <authorList>
            <consortium name="US DOE Joint Genome Institute (JGI-PGF)"/>
            <person name="Walter F."/>
            <person name="Albersmeier A."/>
            <person name="Kalinowski J."/>
            <person name="Ruckert C."/>
        </authorList>
    </citation>
    <scope>NUCLEOTIDE SEQUENCE</scope>
    <source>
        <strain evidence="3">JCM 5016</strain>
    </source>
</reference>
<dbReference type="RefSeq" id="WP_190058604.1">
    <property type="nucleotide sequence ID" value="NZ_BMWH01000015.1"/>
</dbReference>
<keyword evidence="2" id="KW-0732">Signal</keyword>